<dbReference type="AlphaFoldDB" id="A0A077ULI4"/>
<sequence>MKRKFLIFVLIGFISLSALSSSAFSKNQGIQLGSRIDTVNDDVNQIQPRAFPAVVAAGTVAARAGRAAYSAWKAVPAGDKLMMSQAAKRMIGLGGKDNTPNTNSEYIFD</sequence>
<reference evidence="2 3" key="1">
    <citation type="submission" date="2014-05" db="EMBL/GenBank/DDBJ databases">
        <authorList>
            <person name="Aslett A.Martin."/>
            <person name="De Silva Nishadi"/>
        </authorList>
    </citation>
    <scope>NUCLEOTIDE SEQUENCE [LARGE SCALE GENOMIC DNA]</scope>
</reference>
<dbReference type="EMBL" id="CCEH01000029">
    <property type="protein sequence ID" value="CDR29226.1"/>
    <property type="molecule type" value="Genomic_DNA"/>
</dbReference>
<organism evidence="2 3">
    <name type="scientific">Staphylococcus schweitzeri</name>
    <dbReference type="NCBI Taxonomy" id="1654388"/>
    <lineage>
        <taxon>Bacteria</taxon>
        <taxon>Bacillati</taxon>
        <taxon>Bacillota</taxon>
        <taxon>Bacilli</taxon>
        <taxon>Bacillales</taxon>
        <taxon>Staphylococcaceae</taxon>
        <taxon>Staphylococcus</taxon>
    </lineage>
</organism>
<dbReference type="RefSeq" id="WP_047532080.1">
    <property type="nucleotide sequence ID" value="NZ_CCEH01000029.1"/>
</dbReference>
<evidence type="ECO:0000313" key="3">
    <source>
        <dbReference type="Proteomes" id="UP000044616"/>
    </source>
</evidence>
<proteinExistence type="predicted"/>
<gene>
    <name evidence="2" type="ORF">ERS140147_02431</name>
</gene>
<accession>A0A077ULI4</accession>
<keyword evidence="1" id="KW-0732">Signal</keyword>
<protein>
    <submittedName>
        <fullName evidence="2">Uncharacterized protein</fullName>
    </submittedName>
</protein>
<name>A0A077ULI4_9STAP</name>
<evidence type="ECO:0000256" key="1">
    <source>
        <dbReference type="SAM" id="SignalP"/>
    </source>
</evidence>
<feature type="signal peptide" evidence="1">
    <location>
        <begin position="1"/>
        <end position="25"/>
    </location>
</feature>
<feature type="chain" id="PRO_5038639154" evidence="1">
    <location>
        <begin position="26"/>
        <end position="109"/>
    </location>
</feature>
<dbReference type="Proteomes" id="UP000044616">
    <property type="component" value="Unassembled WGS sequence"/>
</dbReference>
<evidence type="ECO:0000313" key="2">
    <source>
        <dbReference type="EMBL" id="CDR29226.1"/>
    </source>
</evidence>